<dbReference type="Proteomes" id="UP000482487">
    <property type="component" value="Unassembled WGS sequence"/>
</dbReference>
<organism evidence="1 2">
    <name type="scientific">Solidesulfovibrio aerotolerans</name>
    <dbReference type="NCBI Taxonomy" id="295255"/>
    <lineage>
        <taxon>Bacteria</taxon>
        <taxon>Pseudomonadati</taxon>
        <taxon>Thermodesulfobacteriota</taxon>
        <taxon>Desulfovibrionia</taxon>
        <taxon>Desulfovibrionales</taxon>
        <taxon>Desulfovibrionaceae</taxon>
        <taxon>Solidesulfovibrio</taxon>
    </lineage>
</organism>
<sequence>MAISDRMWERAQFLTRFDLTSSADLVASLAASHFAAQRQAPDMGSNVPDNTPALFSTHFLDTGLGAIIRTAV</sequence>
<evidence type="ECO:0000313" key="2">
    <source>
        <dbReference type="Proteomes" id="UP000482487"/>
    </source>
</evidence>
<keyword evidence="2" id="KW-1185">Reference proteome</keyword>
<name>A0A7C9J6A7_9BACT</name>
<proteinExistence type="predicted"/>
<dbReference type="EMBL" id="WVUD01000001">
    <property type="protein sequence ID" value="MYL81538.1"/>
    <property type="molecule type" value="Genomic_DNA"/>
</dbReference>
<evidence type="ECO:0000313" key="1">
    <source>
        <dbReference type="EMBL" id="MYL81538.1"/>
    </source>
</evidence>
<dbReference type="AlphaFoldDB" id="A0A7C9J6A7"/>
<dbReference type="RefSeq" id="WP_160957666.1">
    <property type="nucleotide sequence ID" value="NZ_WVUD01000001.1"/>
</dbReference>
<protein>
    <submittedName>
        <fullName evidence="1">Uncharacterized protein</fullName>
    </submittedName>
</protein>
<accession>A0A7C9J6A7</accession>
<comment type="caution">
    <text evidence="1">The sequence shown here is derived from an EMBL/GenBank/DDBJ whole genome shotgun (WGS) entry which is preliminary data.</text>
</comment>
<dbReference type="OrthoDB" id="5458918at2"/>
<reference evidence="1 2" key="1">
    <citation type="submission" date="2020-01" db="EMBL/GenBank/DDBJ databases">
        <title>Genome sequence of Desulfovibrio aerotolerans DSM 16695(T).</title>
        <authorList>
            <person name="Karnachuk O."/>
            <person name="Avakyan M."/>
            <person name="Mardanov A."/>
            <person name="Kadnikov V."/>
            <person name="Ravin N."/>
        </authorList>
    </citation>
    <scope>NUCLEOTIDE SEQUENCE [LARGE SCALE GENOMIC DNA]</scope>
    <source>
        <strain evidence="1 2">DSM 16695</strain>
    </source>
</reference>
<gene>
    <name evidence="1" type="ORF">GTA51_00090</name>
</gene>